<dbReference type="VEuPathDB" id="FungiDB:MCYG_06927"/>
<dbReference type="RefSeq" id="XP_002844963.1">
    <property type="nucleotide sequence ID" value="XM_002844917.1"/>
</dbReference>
<name>C5FW24_ARTOC</name>
<dbReference type="Proteomes" id="UP000002035">
    <property type="component" value="Unassembled WGS sequence"/>
</dbReference>
<dbReference type="HOGENOM" id="CLU_023878_1_0_1"/>
<dbReference type="eggNOG" id="ENOG502SJYB">
    <property type="taxonomic scope" value="Eukaryota"/>
</dbReference>
<proteinExistence type="predicted"/>
<organism evidence="2 3">
    <name type="scientific">Arthroderma otae (strain ATCC MYA-4605 / CBS 113480)</name>
    <name type="common">Microsporum canis</name>
    <dbReference type="NCBI Taxonomy" id="554155"/>
    <lineage>
        <taxon>Eukaryota</taxon>
        <taxon>Fungi</taxon>
        <taxon>Dikarya</taxon>
        <taxon>Ascomycota</taxon>
        <taxon>Pezizomycotina</taxon>
        <taxon>Eurotiomycetes</taxon>
        <taxon>Eurotiomycetidae</taxon>
        <taxon>Onygenales</taxon>
        <taxon>Arthrodermataceae</taxon>
        <taxon>Microsporum</taxon>
    </lineage>
</organism>
<protein>
    <submittedName>
        <fullName evidence="2">Uncharacterized protein</fullName>
    </submittedName>
</protein>
<feature type="compositionally biased region" description="Polar residues" evidence="1">
    <location>
        <begin position="459"/>
        <end position="472"/>
    </location>
</feature>
<sequence>MPCPDTLEPSRKRQKSEDHIDGNSRQLKRLKTSSHPPPEFWDNLSKIWLTKDALQELDRRNHSLNVEELQQHSRPQHSHRPLTRRLQNTLKRRCQTPIPDPLNGCKPKVVREIKRLSRRGGPDLSDLRDYPYPHIPFYQSMSTKSSQGRKRPAEPPSESQVKTTTKTSTAYNRNFQQHLTQHGVYMKGYMYPDGRMPVKPNNWEHINEVLARSRRSLSPSQFSETDFQEFEQADTNAGEERPVTTSVIPTIEGKIKYRNCLGEDYLFSNLAPLTDGSLASAKPDRFYGARPEQLNSQILQELGGHLIPSTTGHRPVAPNFFLEAKGPDGSLNVVTRQACYNGALGARGIHSLQSYKQAEPIYDNNAYTITTTYHGGTLKLYTTHITAPQKSDGRPEYIMTQLNAWSMVGNIEGFRQGASAYRNARDWAKEQRDQHINAANERFQQAQSELPSASEHETTSGLTVDGSDTSAMSDEAEFHDAAWSFAQPNDSVDAPEASSRPTKRTRTQIAGSKGLAN</sequence>
<accession>C5FW24</accession>
<dbReference type="OMA" id="KQEARPK"/>
<evidence type="ECO:0000313" key="3">
    <source>
        <dbReference type="Proteomes" id="UP000002035"/>
    </source>
</evidence>
<dbReference type="AlphaFoldDB" id="C5FW24"/>
<feature type="region of interest" description="Disordered" evidence="1">
    <location>
        <begin position="1"/>
        <end position="37"/>
    </location>
</feature>
<dbReference type="GeneID" id="9228188"/>
<gene>
    <name evidence="2" type="ORF">MCYG_06927</name>
</gene>
<feature type="compositionally biased region" description="Basic and acidic residues" evidence="1">
    <location>
        <begin position="8"/>
        <end position="22"/>
    </location>
</feature>
<evidence type="ECO:0000256" key="1">
    <source>
        <dbReference type="SAM" id="MobiDB-lite"/>
    </source>
</evidence>
<feature type="region of interest" description="Disordered" evidence="1">
    <location>
        <begin position="443"/>
        <end position="517"/>
    </location>
</feature>
<keyword evidence="3" id="KW-1185">Reference proteome</keyword>
<dbReference type="OrthoDB" id="5403634at2759"/>
<feature type="compositionally biased region" description="Polar residues" evidence="1">
    <location>
        <begin position="157"/>
        <end position="169"/>
    </location>
</feature>
<feature type="region of interest" description="Disordered" evidence="1">
    <location>
        <begin position="135"/>
        <end position="169"/>
    </location>
</feature>
<dbReference type="STRING" id="554155.C5FW24"/>
<dbReference type="EMBL" id="DS995706">
    <property type="protein sequence ID" value="EEQ34108.1"/>
    <property type="molecule type" value="Genomic_DNA"/>
</dbReference>
<reference evidence="3" key="1">
    <citation type="journal article" date="2012" name="MBio">
        <title>Comparative genome analysis of Trichophyton rubrum and related dermatophytes reveals candidate genes involved in infection.</title>
        <authorList>
            <person name="Martinez D.A."/>
            <person name="Oliver B.G."/>
            <person name="Graeser Y."/>
            <person name="Goldberg J.M."/>
            <person name="Li W."/>
            <person name="Martinez-Rossi N.M."/>
            <person name="Monod M."/>
            <person name="Shelest E."/>
            <person name="Barton R.C."/>
            <person name="Birch E."/>
            <person name="Brakhage A.A."/>
            <person name="Chen Z."/>
            <person name="Gurr S.J."/>
            <person name="Heiman D."/>
            <person name="Heitman J."/>
            <person name="Kosti I."/>
            <person name="Rossi A."/>
            <person name="Saif S."/>
            <person name="Samalova M."/>
            <person name="Saunders C.W."/>
            <person name="Shea T."/>
            <person name="Summerbell R.C."/>
            <person name="Xu J."/>
            <person name="Young S."/>
            <person name="Zeng Q."/>
            <person name="Birren B.W."/>
            <person name="Cuomo C.A."/>
            <person name="White T.C."/>
        </authorList>
    </citation>
    <scope>NUCLEOTIDE SEQUENCE [LARGE SCALE GENOMIC DNA]</scope>
    <source>
        <strain evidence="3">ATCC MYA-4605 / CBS 113480</strain>
    </source>
</reference>
<evidence type="ECO:0000313" key="2">
    <source>
        <dbReference type="EMBL" id="EEQ34108.1"/>
    </source>
</evidence>